<evidence type="ECO:0000313" key="3">
    <source>
        <dbReference type="Proteomes" id="UP000239089"/>
    </source>
</evidence>
<comment type="caution">
    <text evidence="2">The sequence shown here is derived from an EMBL/GenBank/DDBJ whole genome shotgun (WGS) entry which is preliminary data.</text>
</comment>
<evidence type="ECO:0000256" key="1">
    <source>
        <dbReference type="SAM" id="MobiDB-lite"/>
    </source>
</evidence>
<gene>
    <name evidence="2" type="ORF">CCR94_09530</name>
</gene>
<reference evidence="2 3" key="1">
    <citation type="journal article" date="2018" name="Arch. Microbiol.">
        <title>New insights into the metabolic potential of the phototrophic purple bacterium Rhodopila globiformis DSM 161(T) from its draft genome sequence and evidence for a vanadium-dependent nitrogenase.</title>
        <authorList>
            <person name="Imhoff J.F."/>
            <person name="Rahn T."/>
            <person name="Kunzel S."/>
            <person name="Neulinger S.C."/>
        </authorList>
    </citation>
    <scope>NUCLEOTIDE SEQUENCE [LARGE SCALE GENOMIC DNA]</scope>
    <source>
        <strain evidence="2 3">DSM 16996</strain>
    </source>
</reference>
<keyword evidence="3" id="KW-1185">Reference proteome</keyword>
<accession>A0A2S6N9P9</accession>
<dbReference type="Proteomes" id="UP000239089">
    <property type="component" value="Unassembled WGS sequence"/>
</dbReference>
<dbReference type="AlphaFoldDB" id="A0A2S6N9P9"/>
<proteinExistence type="predicted"/>
<sequence length="85" mass="9752">MSEHNWTPWAFKSEAQHQDQEMDVTDSRLPELVEINLYYAKAELCQMSDPSAVARALLHIEDALKELRAANRRPAKEAKRETEAA</sequence>
<feature type="region of interest" description="Disordered" evidence="1">
    <location>
        <begin position="1"/>
        <end position="24"/>
    </location>
</feature>
<feature type="compositionally biased region" description="Basic and acidic residues" evidence="1">
    <location>
        <begin position="14"/>
        <end position="24"/>
    </location>
</feature>
<evidence type="ECO:0000313" key="2">
    <source>
        <dbReference type="EMBL" id="PPQ31340.1"/>
    </source>
</evidence>
<protein>
    <submittedName>
        <fullName evidence="2">Uncharacterized protein</fullName>
    </submittedName>
</protein>
<organism evidence="2 3">
    <name type="scientific">Rhodoblastus sphagnicola</name>
    <dbReference type="NCBI Taxonomy" id="333368"/>
    <lineage>
        <taxon>Bacteria</taxon>
        <taxon>Pseudomonadati</taxon>
        <taxon>Pseudomonadota</taxon>
        <taxon>Alphaproteobacteria</taxon>
        <taxon>Hyphomicrobiales</taxon>
        <taxon>Rhodoblastaceae</taxon>
        <taxon>Rhodoblastus</taxon>
    </lineage>
</organism>
<dbReference type="EMBL" id="NHSJ01000059">
    <property type="protein sequence ID" value="PPQ31340.1"/>
    <property type="molecule type" value="Genomic_DNA"/>
</dbReference>
<name>A0A2S6N9P9_9HYPH</name>